<dbReference type="AlphaFoldDB" id="A0A9D6QMS6"/>
<evidence type="ECO:0008006" key="3">
    <source>
        <dbReference type="Google" id="ProtNLM"/>
    </source>
</evidence>
<gene>
    <name evidence="1" type="ORF">HY076_07325</name>
</gene>
<comment type="caution">
    <text evidence="1">The sequence shown here is derived from an EMBL/GenBank/DDBJ whole genome shotgun (WGS) entry which is preliminary data.</text>
</comment>
<sequence length="199" mass="22241">MRNYSLRHLSDATLRRDLKEQSRKEAGLTAWVLAHIAEFHERRLYRGDGYPSMYAWCIGELGYCEQTAYKRISAARVALRFPVIFAMLAERYPRPDLVTVIQSLAPASSPTPVLDQLSSRRVDGNEARPALAPVEVTRPRITPLAPECFGLQVTIGQSTRDKLRHAQDLLGHQVPANDLPAVLDRALDALVVELGGRQT</sequence>
<evidence type="ECO:0000313" key="1">
    <source>
        <dbReference type="EMBL" id="MBI3540068.1"/>
    </source>
</evidence>
<protein>
    <recommendedName>
        <fullName evidence="3">DUF222 domain-containing protein</fullName>
    </recommendedName>
</protein>
<organism evidence="1 2">
    <name type="scientific">Eiseniibacteriota bacterium</name>
    <dbReference type="NCBI Taxonomy" id="2212470"/>
    <lineage>
        <taxon>Bacteria</taxon>
        <taxon>Candidatus Eiseniibacteriota</taxon>
    </lineage>
</organism>
<name>A0A9D6QMS6_UNCEI</name>
<proteinExistence type="predicted"/>
<accession>A0A9D6QMS6</accession>
<dbReference type="EMBL" id="JACQAY010000239">
    <property type="protein sequence ID" value="MBI3540068.1"/>
    <property type="molecule type" value="Genomic_DNA"/>
</dbReference>
<evidence type="ECO:0000313" key="2">
    <source>
        <dbReference type="Proteomes" id="UP000807850"/>
    </source>
</evidence>
<reference evidence="1" key="1">
    <citation type="submission" date="2020-07" db="EMBL/GenBank/DDBJ databases">
        <title>Huge and variable diversity of episymbiotic CPR bacteria and DPANN archaea in groundwater ecosystems.</title>
        <authorList>
            <person name="He C.Y."/>
            <person name="Keren R."/>
            <person name="Whittaker M."/>
            <person name="Farag I.F."/>
            <person name="Doudna J."/>
            <person name="Cate J.H.D."/>
            <person name="Banfield J.F."/>
        </authorList>
    </citation>
    <scope>NUCLEOTIDE SEQUENCE</scope>
    <source>
        <strain evidence="1">NC_groundwater_928_Pr1_S-0.2um_72_17</strain>
    </source>
</reference>
<dbReference type="Proteomes" id="UP000807850">
    <property type="component" value="Unassembled WGS sequence"/>
</dbReference>